<evidence type="ECO:0000313" key="2">
    <source>
        <dbReference type="Proteomes" id="UP001162060"/>
    </source>
</evidence>
<organism evidence="1 2">
    <name type="scientific">Peronospora matthiolae</name>
    <dbReference type="NCBI Taxonomy" id="2874970"/>
    <lineage>
        <taxon>Eukaryota</taxon>
        <taxon>Sar</taxon>
        <taxon>Stramenopiles</taxon>
        <taxon>Oomycota</taxon>
        <taxon>Peronosporomycetes</taxon>
        <taxon>Peronosporales</taxon>
        <taxon>Peronosporaceae</taxon>
        <taxon>Peronospora</taxon>
    </lineage>
</organism>
<gene>
    <name evidence="1" type="ORF">PM001_LOCUS23943</name>
</gene>
<accession>A0AAV1UYK2</accession>
<dbReference type="EMBL" id="CAKLBY020000232">
    <property type="protein sequence ID" value="CAK7938793.1"/>
    <property type="molecule type" value="Genomic_DNA"/>
</dbReference>
<comment type="caution">
    <text evidence="1">The sequence shown here is derived from an EMBL/GenBank/DDBJ whole genome shotgun (WGS) entry which is preliminary data.</text>
</comment>
<dbReference type="AlphaFoldDB" id="A0AAV1UYK2"/>
<protein>
    <submittedName>
        <fullName evidence="1">Uncharacterized protein</fullName>
    </submittedName>
</protein>
<proteinExistence type="predicted"/>
<sequence length="87" mass="9720">MLKMKVKLNFKLLSSNASYDNVVRAEALNTCGLFALCVTASGYKPTFNPEPGVWHGTGKCRRPIGARRPTGEEWVLLRIEEVKLNRA</sequence>
<evidence type="ECO:0000313" key="1">
    <source>
        <dbReference type="EMBL" id="CAK7938793.1"/>
    </source>
</evidence>
<name>A0AAV1UYK2_9STRA</name>
<reference evidence="1" key="1">
    <citation type="submission" date="2024-01" db="EMBL/GenBank/DDBJ databases">
        <authorList>
            <person name="Webb A."/>
        </authorList>
    </citation>
    <scope>NUCLEOTIDE SEQUENCE</scope>
    <source>
        <strain evidence="1">Pm1</strain>
    </source>
</reference>
<dbReference type="Proteomes" id="UP001162060">
    <property type="component" value="Unassembled WGS sequence"/>
</dbReference>